<accession>A0A6J4VTM8</accession>
<reference evidence="2" key="1">
    <citation type="submission" date="2020-02" db="EMBL/GenBank/DDBJ databases">
        <authorList>
            <person name="Meier V. D."/>
        </authorList>
    </citation>
    <scope>NUCLEOTIDE SEQUENCE</scope>
    <source>
        <strain evidence="2">AVDCRST_MAG88</strain>
    </source>
</reference>
<feature type="region of interest" description="Disordered" evidence="1">
    <location>
        <begin position="1"/>
        <end position="134"/>
    </location>
</feature>
<feature type="compositionally biased region" description="Basic residues" evidence="1">
    <location>
        <begin position="74"/>
        <end position="89"/>
    </location>
</feature>
<dbReference type="EMBL" id="CADCWM010001057">
    <property type="protein sequence ID" value="CAA9587649.1"/>
    <property type="molecule type" value="Genomic_DNA"/>
</dbReference>
<evidence type="ECO:0000256" key="1">
    <source>
        <dbReference type="SAM" id="MobiDB-lite"/>
    </source>
</evidence>
<dbReference type="AlphaFoldDB" id="A0A6J4VTM8"/>
<sequence length="134" mass="15262">PRVAGPGGAYRRAGQERRFPARAPQYRGRIRRLRRAAPAARSQGGALSHRAGGLAQHREARARPVGGGADGLRRARGSPRHPRRRRRLRPDRLVPRPPRPQVDARTRRPPRRRPRNHQRPRRRHPGARAPPEPL</sequence>
<feature type="non-terminal residue" evidence="2">
    <location>
        <position position="134"/>
    </location>
</feature>
<protein>
    <submittedName>
        <fullName evidence="2">Uncharacterized protein</fullName>
    </submittedName>
</protein>
<evidence type="ECO:0000313" key="2">
    <source>
        <dbReference type="EMBL" id="CAA9587649.1"/>
    </source>
</evidence>
<organism evidence="2">
    <name type="scientific">uncultured Thermomicrobiales bacterium</name>
    <dbReference type="NCBI Taxonomy" id="1645740"/>
    <lineage>
        <taxon>Bacteria</taxon>
        <taxon>Pseudomonadati</taxon>
        <taxon>Thermomicrobiota</taxon>
        <taxon>Thermomicrobia</taxon>
        <taxon>Thermomicrobiales</taxon>
        <taxon>environmental samples</taxon>
    </lineage>
</organism>
<feature type="non-terminal residue" evidence="2">
    <location>
        <position position="1"/>
    </location>
</feature>
<feature type="compositionally biased region" description="Basic residues" evidence="1">
    <location>
        <begin position="107"/>
        <end position="126"/>
    </location>
</feature>
<gene>
    <name evidence="2" type="ORF">AVDCRST_MAG88-4233</name>
</gene>
<proteinExistence type="predicted"/>
<name>A0A6J4VTM8_9BACT</name>